<evidence type="ECO:0000313" key="2">
    <source>
        <dbReference type="Proteomes" id="UP000824881"/>
    </source>
</evidence>
<name>A0ACB7J9D1_PLECO</name>
<reference evidence="1 2" key="1">
    <citation type="journal article" date="2021" name="Appl. Environ. Microbiol.">
        <title>Genetic linkage and physical mapping for an oyster mushroom Pleurotus cornucopiae and QTL analysis for the trait cap color.</title>
        <authorList>
            <person name="Zhang Y."/>
            <person name="Gao W."/>
            <person name="Sonnenberg A."/>
            <person name="Chen Q."/>
            <person name="Zhang J."/>
            <person name="Huang C."/>
        </authorList>
    </citation>
    <scope>NUCLEOTIDE SEQUENCE [LARGE SCALE GENOMIC DNA]</scope>
    <source>
        <strain evidence="1">CCMSSC00406</strain>
    </source>
</reference>
<accession>A0ACB7J9D1</accession>
<organism evidence="1 2">
    <name type="scientific">Pleurotus cornucopiae</name>
    <name type="common">Cornucopia mushroom</name>
    <dbReference type="NCBI Taxonomy" id="5321"/>
    <lineage>
        <taxon>Eukaryota</taxon>
        <taxon>Fungi</taxon>
        <taxon>Dikarya</taxon>
        <taxon>Basidiomycota</taxon>
        <taxon>Agaricomycotina</taxon>
        <taxon>Agaricomycetes</taxon>
        <taxon>Agaricomycetidae</taxon>
        <taxon>Agaricales</taxon>
        <taxon>Pleurotineae</taxon>
        <taxon>Pleurotaceae</taxon>
        <taxon>Pleurotus</taxon>
    </lineage>
</organism>
<comment type="caution">
    <text evidence="1">The sequence shown here is derived from an EMBL/GenBank/DDBJ whole genome shotgun (WGS) entry which is preliminary data.</text>
</comment>
<gene>
    <name evidence="1" type="ORF">CCMSSC00406_0004264</name>
</gene>
<proteinExistence type="predicted"/>
<dbReference type="Proteomes" id="UP000824881">
    <property type="component" value="Unassembled WGS sequence"/>
</dbReference>
<dbReference type="EMBL" id="WQMT02000001">
    <property type="protein sequence ID" value="KAG9227197.1"/>
    <property type="molecule type" value="Genomic_DNA"/>
</dbReference>
<keyword evidence="2" id="KW-1185">Reference proteome</keyword>
<sequence>MHSNPQQQLELRDPRVWEERETGWFCLACNDNRCFSLRHACRHEESTKHLYSAEYYLQNESPILVRSTFDSGAPLHDQPAHEDDIGAFAAILRGMATGTAPDTAITTHSGLVDSSSVDNIFLDFDALGPGRDLQLDDPFEPTELTSYLARSSDDPDTSSDEEILYDDENEKSGFEVGRQRGRMAADKFTVENLDWYPWPDKEMCLVDIIKHLPRSLWSESQLEIYLWSLRMFGVNKVPSIQMVKDFEDDLQARCGIKTLRREGKLGNLFYLNDLAGIVSQEMANPRVRPQLHFYPEDSHPRLEECWQADRWLKEIDPTLTTPMIRKNSHDFYILEPTKMMSGDIIIPERWFTRVLNGQEQFYAVAYRATAAGSEDPSTAGYVMHAHERLVVSANEILLNFPQMISTYQSDGLPDPRNIIGILHEPDGPLSPWTLTDPRAGNRWRALAKGHRVSTFMMWLYCDDTSGNVSKKWNKHNSFLFTAAGLPRSSVHQASNIHFLCTSNLSPPLEMLDGIVDQLDKYQAEGIWAWDAVFKEMVLVIPVVLALLGDNPMQSELACHIGLKGRHFCRVCMVYSHEPPKATSDAQQPGAPSTTGSTGSDAIADPLHVSTDRNSLTLSREGTPESIASDDESLAAASNPSKKKAGRDETFQELVDRATRFLGTSLLRTKEQSVRHLHGMFHDASAFGGKTRYGAAKTATGLKDMFLEHFTERIFNFAGDLRGTKAVKDQAVALMVSANIPDNPFSPVWRIKGLDPHQDTPVEVLHTVLLGFVKYLWRDAVSRCSDSQKHILKTRIESFDANGLSIAKLAGAVSQIAPFILHGLVPQECYNSWLALSELVPLIWQPCIPDIDAHLASLQQAIDRLLTCIACWTPRWFNKPKFHIIQHLPSHVRRFGPAILFATENFESFNGVIRDHSVHTNRKAPSRDIGRGMAQFSRIRHLLSGGSFVPTIPPEDDGTQVERLNIIIDDPARWRTTGPLAKSLVAPYVTQKNLLSDALGLTEPDAMFVPGTCTSRLKDMVTADELLSTGSLSGRRLSRFNTFKTITAANGDRCEVPAFVIVRSGPASDNIAIGRVLEIVQVVGSPAAHDSRADYILLDVFEAKRAAAAYKLPHLQHTNIKQLINGLDILCTVNVQHNCAANGCTESGVRAIYQEREATARMKPTVVHQGPTDDLILNTAQMRDAVWIQYFRIPTAPLDRANAILHGAQAEIDSRTAKAAHPKRRKRPAKQPEPLQRSIRQRLAASSSRTHPLAGPSHIQFAPAGGM</sequence>
<protein>
    <submittedName>
        <fullName evidence="1">Uncharacterized protein</fullName>
    </submittedName>
</protein>
<evidence type="ECO:0000313" key="1">
    <source>
        <dbReference type="EMBL" id="KAG9227197.1"/>
    </source>
</evidence>